<dbReference type="EMBL" id="PDYH01000014">
    <property type="protein sequence ID" value="PHU40688.1"/>
    <property type="molecule type" value="Genomic_DNA"/>
</dbReference>
<gene>
    <name evidence="4" type="ORF">CSX00_04800</name>
    <name evidence="3" type="ORF">CSX01_12160</name>
</gene>
<name>A0A2G3EBJ4_9FIRM</name>
<comment type="caution">
    <text evidence="4">The sequence shown here is derived from an EMBL/GenBank/DDBJ whole genome shotgun (WGS) entry which is preliminary data.</text>
</comment>
<dbReference type="InterPro" id="IPR000683">
    <property type="entry name" value="Gfo/Idh/MocA-like_OxRdtase_N"/>
</dbReference>
<dbReference type="Pfam" id="PF22725">
    <property type="entry name" value="GFO_IDH_MocA_C3"/>
    <property type="match status" value="1"/>
</dbReference>
<organism evidence="4 5">
    <name type="scientific">Pseudobutyrivibrio ruminis</name>
    <dbReference type="NCBI Taxonomy" id="46206"/>
    <lineage>
        <taxon>Bacteria</taxon>
        <taxon>Bacillati</taxon>
        <taxon>Bacillota</taxon>
        <taxon>Clostridia</taxon>
        <taxon>Lachnospirales</taxon>
        <taxon>Lachnospiraceae</taxon>
        <taxon>Pseudobutyrivibrio</taxon>
    </lineage>
</organism>
<dbReference type="InterPro" id="IPR055170">
    <property type="entry name" value="GFO_IDH_MocA-like_dom"/>
</dbReference>
<evidence type="ECO:0000313" key="5">
    <source>
        <dbReference type="Proteomes" id="UP000224317"/>
    </source>
</evidence>
<sequence>MIKVAIVGTGGISHAHIKGLLTFPERCEIVALCDIKPEKAEKIKKQYGLDCPVFDDHEKMLASGIHIDLVHVATPPFSHAEISINAMNAGCNVLCEKPMASSLEQCDAMLEAEKRNGVVLGQIAQNRFTNPYWKLKKVIDSNKAGKICSVQINSNWWRGHSYYDLWWRGTWEKECGGPTLNHAVHHIDLLNWLEGGLPNQVTSILSNVMHDNSEVEDISKSIMAYDGGSLADVTASVVHHGEEQSIIVQCADAKLSAPWDPKAEVSMDNGFPMEEKNEKLLAELNQYMDSIPDLKYEGHTGEIDDVLTALENGKRPLITGVDGKRTLELITAIYKSGFTGMRVSLPIQKIDEYYRTGGIEKHAIHFYEKTVSAEELSEEDIKINSI</sequence>
<dbReference type="Proteomes" id="UP000225889">
    <property type="component" value="Unassembled WGS sequence"/>
</dbReference>
<dbReference type="Proteomes" id="UP000224317">
    <property type="component" value="Unassembled WGS sequence"/>
</dbReference>
<evidence type="ECO:0000313" key="4">
    <source>
        <dbReference type="EMBL" id="PHU40688.1"/>
    </source>
</evidence>
<reference evidence="4" key="1">
    <citation type="submission" date="2017-10" db="EMBL/GenBank/DDBJ databases">
        <title>Resolving the taxonomy of Roseburia spp., Eubacterium rectale and Agathobacter spp. through phylogenomic analysis.</title>
        <authorList>
            <person name="Sheridan P.O."/>
            <person name="Walker A.W."/>
            <person name="Duncan S.H."/>
            <person name="Scott K.P."/>
            <person name="Toole P.W.O."/>
            <person name="Luis P."/>
            <person name="Flint H.J."/>
        </authorList>
    </citation>
    <scope>NUCLEOTIDE SEQUENCE [LARGE SCALE GENOMIC DNA]</scope>
    <source>
        <strain evidence="4">JK10</strain>
        <strain evidence="3">JK626</strain>
    </source>
</reference>
<dbReference type="EMBL" id="PDYF01000042">
    <property type="protein sequence ID" value="PHU34034.1"/>
    <property type="molecule type" value="Genomic_DNA"/>
</dbReference>
<dbReference type="Gene3D" id="3.40.50.720">
    <property type="entry name" value="NAD(P)-binding Rossmann-like Domain"/>
    <property type="match status" value="1"/>
</dbReference>
<evidence type="ECO:0000259" key="1">
    <source>
        <dbReference type="Pfam" id="PF01408"/>
    </source>
</evidence>
<dbReference type="AlphaFoldDB" id="A0A2G3EBJ4"/>
<dbReference type="SUPFAM" id="SSF51735">
    <property type="entry name" value="NAD(P)-binding Rossmann-fold domains"/>
    <property type="match status" value="1"/>
</dbReference>
<dbReference type="Pfam" id="PF01408">
    <property type="entry name" value="GFO_IDH_MocA"/>
    <property type="match status" value="1"/>
</dbReference>
<feature type="domain" description="Gfo/Idh/MocA-like oxidoreductase N-terminal" evidence="1">
    <location>
        <begin position="2"/>
        <end position="120"/>
    </location>
</feature>
<dbReference type="InterPro" id="IPR052515">
    <property type="entry name" value="Gfo/Idh/MocA_Oxidoreductase"/>
</dbReference>
<evidence type="ECO:0000259" key="2">
    <source>
        <dbReference type="Pfam" id="PF22725"/>
    </source>
</evidence>
<feature type="domain" description="GFO/IDH/MocA-like oxidoreductase" evidence="2">
    <location>
        <begin position="133"/>
        <end position="254"/>
    </location>
</feature>
<dbReference type="PANTHER" id="PTHR43249:SF1">
    <property type="entry name" value="D-GLUCOSIDE 3-DEHYDROGENASE"/>
    <property type="match status" value="1"/>
</dbReference>
<dbReference type="SUPFAM" id="SSF55347">
    <property type="entry name" value="Glyceraldehyde-3-phosphate dehydrogenase-like, C-terminal domain"/>
    <property type="match status" value="1"/>
</dbReference>
<evidence type="ECO:0000313" key="3">
    <source>
        <dbReference type="EMBL" id="PHU34034.1"/>
    </source>
</evidence>
<dbReference type="GO" id="GO:0000166">
    <property type="term" value="F:nucleotide binding"/>
    <property type="evidence" value="ECO:0007669"/>
    <property type="project" value="InterPro"/>
</dbReference>
<dbReference type="RefSeq" id="WP_090487289.1">
    <property type="nucleotide sequence ID" value="NZ_PDYF01000042.1"/>
</dbReference>
<dbReference type="PANTHER" id="PTHR43249">
    <property type="entry name" value="UDP-N-ACETYL-2-AMINO-2-DEOXY-D-GLUCURONATE OXIDASE"/>
    <property type="match status" value="1"/>
</dbReference>
<reference evidence="4" key="2">
    <citation type="submission" date="2017-10" db="EMBL/GenBank/DDBJ databases">
        <authorList>
            <person name="Banno H."/>
            <person name="Chua N.-H."/>
        </authorList>
    </citation>
    <scope>NUCLEOTIDE SEQUENCE [LARGE SCALE GENOMIC DNA]</scope>
    <source>
        <strain evidence="4">JK10</strain>
        <strain evidence="3">JK626</strain>
    </source>
</reference>
<dbReference type="InterPro" id="IPR036291">
    <property type="entry name" value="NAD(P)-bd_dom_sf"/>
</dbReference>
<proteinExistence type="predicted"/>
<protein>
    <submittedName>
        <fullName evidence="4">Gfo/Idh/MocA family oxidoreductase</fullName>
    </submittedName>
</protein>
<keyword evidence="5" id="KW-1185">Reference proteome</keyword>
<accession>A0A2G3EBJ4</accession>
<dbReference type="Gene3D" id="3.30.360.10">
    <property type="entry name" value="Dihydrodipicolinate Reductase, domain 2"/>
    <property type="match status" value="1"/>
</dbReference>